<dbReference type="RefSeq" id="WP_016494697.1">
    <property type="nucleotide sequence ID" value="NC_021499.1"/>
</dbReference>
<name>S6BNH0_METRE</name>
<reference evidence="2 3" key="1">
    <citation type="journal article" date="2013" name="Genome Announc.">
        <title>Complete Genome Sequence of the Carbazole Degrader Pseudomonas resinovorans Strain CA10 (NBRC 106553).</title>
        <authorList>
            <person name="Shintani M."/>
            <person name="Hosoyama A."/>
            <person name="Ohji S."/>
            <person name="Tsuchikane K."/>
            <person name="Takarada H."/>
            <person name="Yamazoe A."/>
            <person name="Fujita N."/>
            <person name="Nojiri H."/>
        </authorList>
    </citation>
    <scope>NUCLEOTIDE SEQUENCE [LARGE SCALE GENOMIC DNA]</scope>
    <source>
        <strain evidence="2 3">NBRC 106553</strain>
    </source>
</reference>
<gene>
    <name evidence="2" type="ORF">PCA10_48370</name>
</gene>
<dbReference type="eggNOG" id="COG0582">
    <property type="taxonomic scope" value="Bacteria"/>
</dbReference>
<dbReference type="HOGENOM" id="CLU_1420374_0_0_6"/>
<evidence type="ECO:0000313" key="2">
    <source>
        <dbReference type="EMBL" id="BAN50569.1"/>
    </source>
</evidence>
<feature type="domain" description="Phage integrase N-terminal" evidence="1">
    <location>
        <begin position="56"/>
        <end position="145"/>
    </location>
</feature>
<dbReference type="OrthoDB" id="9057547at2"/>
<dbReference type="AlphaFoldDB" id="S6BNH0"/>
<accession>S6BNH0</accession>
<evidence type="ECO:0000259" key="1">
    <source>
        <dbReference type="Pfam" id="PF24624"/>
    </source>
</evidence>
<sequence>MAVRREGRGWTAEFHEDGRTGRRICQRGFPTREAARRYEADFIALRQFTGRPLDERLSHLVLIWYEQHGRSLKAHRRVLLLILAVVERLGDPVLAEFDAQAWERYRAERITVVSARRMLCERARLARMFTDLLSSGTWVGINPFAAGDVPRGKGGGLGTRIHRRFSEMGGVDLELDNLRTGLHRLRRQLKG</sequence>
<dbReference type="Pfam" id="PF24624">
    <property type="entry name" value="Int_N"/>
    <property type="match status" value="1"/>
</dbReference>
<organism evidence="2 3">
    <name type="scientific">Metapseudomonas resinovorans NBRC 106553</name>
    <dbReference type="NCBI Taxonomy" id="1245471"/>
    <lineage>
        <taxon>Bacteria</taxon>
        <taxon>Pseudomonadati</taxon>
        <taxon>Pseudomonadota</taxon>
        <taxon>Gammaproteobacteria</taxon>
        <taxon>Pseudomonadales</taxon>
        <taxon>Pseudomonadaceae</taxon>
        <taxon>Metapseudomonas</taxon>
    </lineage>
</organism>
<protein>
    <recommendedName>
        <fullName evidence="1">Phage integrase N-terminal domain-containing protein</fullName>
    </recommendedName>
</protein>
<evidence type="ECO:0000313" key="3">
    <source>
        <dbReference type="Proteomes" id="UP000015503"/>
    </source>
</evidence>
<dbReference type="EMBL" id="AP013068">
    <property type="protein sequence ID" value="BAN50569.1"/>
    <property type="molecule type" value="Genomic_DNA"/>
</dbReference>
<keyword evidence="3" id="KW-1185">Reference proteome</keyword>
<dbReference type="Proteomes" id="UP000015503">
    <property type="component" value="Chromosome"/>
</dbReference>
<proteinExistence type="predicted"/>
<dbReference type="InterPro" id="IPR057084">
    <property type="entry name" value="Int_N"/>
</dbReference>
<dbReference type="STRING" id="1245471.PCA10_48370"/>
<dbReference type="KEGG" id="pre:PCA10_48370"/>